<evidence type="ECO:0000256" key="1">
    <source>
        <dbReference type="SAM" id="MobiDB-lite"/>
    </source>
</evidence>
<feature type="region of interest" description="Disordered" evidence="1">
    <location>
        <begin position="404"/>
        <end position="433"/>
    </location>
</feature>
<comment type="caution">
    <text evidence="2">The sequence shown here is derived from an EMBL/GenBank/DDBJ whole genome shotgun (WGS) entry which is preliminary data.</text>
</comment>
<name>A0AAV9GM62_9PEZI</name>
<reference evidence="2" key="2">
    <citation type="submission" date="2023-05" db="EMBL/GenBank/DDBJ databases">
        <authorList>
            <consortium name="Lawrence Berkeley National Laboratory"/>
            <person name="Steindorff A."/>
            <person name="Hensen N."/>
            <person name="Bonometti L."/>
            <person name="Westerberg I."/>
            <person name="Brannstrom I.O."/>
            <person name="Guillou S."/>
            <person name="Cros-Aarteil S."/>
            <person name="Calhoun S."/>
            <person name="Haridas S."/>
            <person name="Kuo A."/>
            <person name="Mondo S."/>
            <person name="Pangilinan J."/>
            <person name="Riley R."/>
            <person name="Labutti K."/>
            <person name="Andreopoulos B."/>
            <person name="Lipzen A."/>
            <person name="Chen C."/>
            <person name="Yanf M."/>
            <person name="Daum C."/>
            <person name="Ng V."/>
            <person name="Clum A."/>
            <person name="Ohm R."/>
            <person name="Martin F."/>
            <person name="Silar P."/>
            <person name="Natvig D."/>
            <person name="Lalanne C."/>
            <person name="Gautier V."/>
            <person name="Ament-Velasquez S.L."/>
            <person name="Kruys A."/>
            <person name="Hutchinson M.I."/>
            <person name="Powell A.J."/>
            <person name="Barry K."/>
            <person name="Miller A.N."/>
            <person name="Grigoriev I.V."/>
            <person name="Debuchy R."/>
            <person name="Gladieux P."/>
            <person name="Thoren M.H."/>
            <person name="Johannesson H."/>
        </authorList>
    </citation>
    <scope>NUCLEOTIDE SEQUENCE</scope>
    <source>
        <strain evidence="2">PSN243</strain>
    </source>
</reference>
<feature type="compositionally biased region" description="Basic and acidic residues" evidence="1">
    <location>
        <begin position="415"/>
        <end position="425"/>
    </location>
</feature>
<feature type="compositionally biased region" description="Polar residues" evidence="1">
    <location>
        <begin position="264"/>
        <end position="275"/>
    </location>
</feature>
<evidence type="ECO:0000313" key="3">
    <source>
        <dbReference type="Proteomes" id="UP001321760"/>
    </source>
</evidence>
<dbReference type="Proteomes" id="UP001321760">
    <property type="component" value="Unassembled WGS sequence"/>
</dbReference>
<accession>A0AAV9GM62</accession>
<feature type="compositionally biased region" description="Polar residues" evidence="1">
    <location>
        <begin position="128"/>
        <end position="157"/>
    </location>
</feature>
<feature type="compositionally biased region" description="Low complexity" evidence="1">
    <location>
        <begin position="112"/>
        <end position="125"/>
    </location>
</feature>
<dbReference type="AlphaFoldDB" id="A0AAV9GM62"/>
<feature type="compositionally biased region" description="Polar residues" evidence="1">
    <location>
        <begin position="70"/>
        <end position="83"/>
    </location>
</feature>
<reference evidence="2" key="1">
    <citation type="journal article" date="2023" name="Mol. Phylogenet. Evol.">
        <title>Genome-scale phylogeny and comparative genomics of the fungal order Sordariales.</title>
        <authorList>
            <person name="Hensen N."/>
            <person name="Bonometti L."/>
            <person name="Westerberg I."/>
            <person name="Brannstrom I.O."/>
            <person name="Guillou S."/>
            <person name="Cros-Aarteil S."/>
            <person name="Calhoun S."/>
            <person name="Haridas S."/>
            <person name="Kuo A."/>
            <person name="Mondo S."/>
            <person name="Pangilinan J."/>
            <person name="Riley R."/>
            <person name="LaButti K."/>
            <person name="Andreopoulos B."/>
            <person name="Lipzen A."/>
            <person name="Chen C."/>
            <person name="Yan M."/>
            <person name="Daum C."/>
            <person name="Ng V."/>
            <person name="Clum A."/>
            <person name="Steindorff A."/>
            <person name="Ohm R.A."/>
            <person name="Martin F."/>
            <person name="Silar P."/>
            <person name="Natvig D.O."/>
            <person name="Lalanne C."/>
            <person name="Gautier V."/>
            <person name="Ament-Velasquez S.L."/>
            <person name="Kruys A."/>
            <person name="Hutchinson M.I."/>
            <person name="Powell A.J."/>
            <person name="Barry K."/>
            <person name="Miller A.N."/>
            <person name="Grigoriev I.V."/>
            <person name="Debuchy R."/>
            <person name="Gladieux P."/>
            <person name="Hiltunen Thoren M."/>
            <person name="Johannesson H."/>
        </authorList>
    </citation>
    <scope>NUCLEOTIDE SEQUENCE</scope>
    <source>
        <strain evidence="2">PSN243</strain>
    </source>
</reference>
<sequence length="433" mass="47385">MGKASPQVQSNQPPETSCRQNSVSAPGCLESGEPVSVLQRGLRRRPSGVLLMNKPLPAKPSPVSVRDQDNPNSIVETRVQSDPSLEPKPAAVTRRRLPLTTIKGQAVPELNSAASSASTQESSKAPPTLSTPRNQTRQRIVLPSNTSSQVATQQHPSTIVEEKESPDRQMPSPERQKAPPNRSCIARQQDGVVMKVRNTERNVNDTTTTIPRPDISSKLELPETWKSAIGTPLSFEKALDDVVRKLDDMGDKTGASPDKDRPTSQRASTKHPSPSQRLQRVAALRRQKLAEAAIEGLGVSEKAAQIPVAIPARNPMRKSESSRKAAKASGAEEDPHDAQSQTPKDEDISDRDVLKGLKIICAASADIELDAWIRAKTGLRLRRFLADLKTFESLSQDGIAALDNRRARRRRSERRKLQAEKDSRARKSKPAVC</sequence>
<feature type="compositionally biased region" description="Polar residues" evidence="1">
    <location>
        <begin position="1"/>
        <end position="24"/>
    </location>
</feature>
<gene>
    <name evidence="2" type="ORF">QBC34DRAFT_96840</name>
</gene>
<feature type="region of interest" description="Disordered" evidence="1">
    <location>
        <begin position="45"/>
        <end position="215"/>
    </location>
</feature>
<feature type="region of interest" description="Disordered" evidence="1">
    <location>
        <begin position="246"/>
        <end position="280"/>
    </location>
</feature>
<organism evidence="2 3">
    <name type="scientific">Podospora aff. communis PSN243</name>
    <dbReference type="NCBI Taxonomy" id="3040156"/>
    <lineage>
        <taxon>Eukaryota</taxon>
        <taxon>Fungi</taxon>
        <taxon>Dikarya</taxon>
        <taxon>Ascomycota</taxon>
        <taxon>Pezizomycotina</taxon>
        <taxon>Sordariomycetes</taxon>
        <taxon>Sordariomycetidae</taxon>
        <taxon>Sordariales</taxon>
        <taxon>Podosporaceae</taxon>
        <taxon>Podospora</taxon>
    </lineage>
</organism>
<dbReference type="EMBL" id="MU865938">
    <property type="protein sequence ID" value="KAK4449339.1"/>
    <property type="molecule type" value="Genomic_DNA"/>
</dbReference>
<feature type="region of interest" description="Disordered" evidence="1">
    <location>
        <begin position="1"/>
        <end position="32"/>
    </location>
</feature>
<protein>
    <submittedName>
        <fullName evidence="2">Uncharacterized protein</fullName>
    </submittedName>
</protein>
<keyword evidence="3" id="KW-1185">Reference proteome</keyword>
<feature type="compositionally biased region" description="Basic and acidic residues" evidence="1">
    <location>
        <begin position="246"/>
        <end position="263"/>
    </location>
</feature>
<evidence type="ECO:0000313" key="2">
    <source>
        <dbReference type="EMBL" id="KAK4449339.1"/>
    </source>
</evidence>
<proteinExistence type="predicted"/>
<feature type="region of interest" description="Disordered" evidence="1">
    <location>
        <begin position="310"/>
        <end position="349"/>
    </location>
</feature>